<reference evidence="13" key="1">
    <citation type="journal article" date="2019" name="Int. J. Syst. Evol. Microbiol.">
        <title>The Global Catalogue of Microorganisms (GCM) 10K type strain sequencing project: providing services to taxonomists for standard genome sequencing and annotation.</title>
        <authorList>
            <consortium name="The Broad Institute Genomics Platform"/>
            <consortium name="The Broad Institute Genome Sequencing Center for Infectious Disease"/>
            <person name="Wu L."/>
            <person name="Ma J."/>
        </authorList>
    </citation>
    <scope>NUCLEOTIDE SEQUENCE [LARGE SCALE GENOMIC DNA]</scope>
    <source>
        <strain evidence="13">CGMCC 1.12471</strain>
    </source>
</reference>
<dbReference type="InterPro" id="IPR000515">
    <property type="entry name" value="MetI-like"/>
</dbReference>
<proteinExistence type="inferred from homology"/>
<sequence length="273" mass="27470">MRRARGAAPALRAPRALLVPAGLGLLLLVGPLVALLVRAPWPQLPALLTGDVVLPALGLSLGTAAAATGCCVVVGVPLAVLLAGADAWPPLLRRLVRALITTPLVMPPVIGGVALLLLLGRTGLIGEPLYRGFGITIPFTTAAVVVAQTFVGLPFLVLGVEGALRAVDRRQLAAAATLGAGPWIRFSRVLLPLAAPGVAAGAVLAFARAVGEFGATITFAGSLPGVTQTLPVAAYLALATDPAAATAIAVVLVVVALAVLVALRDRWLRGLAG</sequence>
<keyword evidence="6 9" id="KW-0812">Transmembrane</keyword>
<evidence type="ECO:0000256" key="1">
    <source>
        <dbReference type="ARBA" id="ARBA00004651"/>
    </source>
</evidence>
<comment type="caution">
    <text evidence="12">The sequence shown here is derived from an EMBL/GenBank/DDBJ whole genome shotgun (WGS) entry which is preliminary data.</text>
</comment>
<feature type="transmembrane region" description="Helical" evidence="9">
    <location>
        <begin position="58"/>
        <end position="83"/>
    </location>
</feature>
<evidence type="ECO:0000313" key="12">
    <source>
        <dbReference type="EMBL" id="MFD1719979.1"/>
    </source>
</evidence>
<dbReference type="InterPro" id="IPR035906">
    <property type="entry name" value="MetI-like_sf"/>
</dbReference>
<evidence type="ECO:0000256" key="3">
    <source>
        <dbReference type="ARBA" id="ARBA00022448"/>
    </source>
</evidence>
<dbReference type="Pfam" id="PF00528">
    <property type="entry name" value="BPD_transp_1"/>
    <property type="match status" value="1"/>
</dbReference>
<feature type="transmembrane region" description="Helical" evidence="9">
    <location>
        <begin position="95"/>
        <end position="119"/>
    </location>
</feature>
<evidence type="ECO:0000259" key="11">
    <source>
        <dbReference type="PROSITE" id="PS50928"/>
    </source>
</evidence>
<feature type="transmembrane region" description="Helical" evidence="9">
    <location>
        <begin position="139"/>
        <end position="160"/>
    </location>
</feature>
<evidence type="ECO:0000256" key="6">
    <source>
        <dbReference type="ARBA" id="ARBA00022692"/>
    </source>
</evidence>
<dbReference type="RefSeq" id="WP_377931186.1">
    <property type="nucleotide sequence ID" value="NZ_JBHUEA010000001.1"/>
</dbReference>
<evidence type="ECO:0000256" key="5">
    <source>
        <dbReference type="ARBA" id="ARBA00022505"/>
    </source>
</evidence>
<gene>
    <name evidence="12" type="primary">modB</name>
    <name evidence="12" type="ORF">ACFSBI_00315</name>
</gene>
<comment type="function">
    <text evidence="10">Part of the binding-protein-dependent transport system for molybdenum; probably responsible for the translocation of the substrate across the membrane.</text>
</comment>
<evidence type="ECO:0000256" key="2">
    <source>
        <dbReference type="ARBA" id="ARBA00007069"/>
    </source>
</evidence>
<name>A0ABW4LAK9_9MICO</name>
<evidence type="ECO:0000313" key="13">
    <source>
        <dbReference type="Proteomes" id="UP001597347"/>
    </source>
</evidence>
<dbReference type="NCBIfam" id="TIGR02141">
    <property type="entry name" value="modB_ABC"/>
    <property type="match status" value="1"/>
</dbReference>
<dbReference type="Proteomes" id="UP001597347">
    <property type="component" value="Unassembled WGS sequence"/>
</dbReference>
<dbReference type="EMBL" id="JBHUEA010000001">
    <property type="protein sequence ID" value="MFD1719979.1"/>
    <property type="molecule type" value="Genomic_DNA"/>
</dbReference>
<keyword evidence="4 10" id="KW-1003">Cell membrane</keyword>
<organism evidence="12 13">
    <name type="scientific">Amnibacterium endophyticum</name>
    <dbReference type="NCBI Taxonomy" id="2109337"/>
    <lineage>
        <taxon>Bacteria</taxon>
        <taxon>Bacillati</taxon>
        <taxon>Actinomycetota</taxon>
        <taxon>Actinomycetes</taxon>
        <taxon>Micrococcales</taxon>
        <taxon>Microbacteriaceae</taxon>
        <taxon>Amnibacterium</taxon>
    </lineage>
</organism>
<keyword evidence="7 9" id="KW-1133">Transmembrane helix</keyword>
<dbReference type="InterPro" id="IPR011867">
    <property type="entry name" value="ModB_ABC"/>
</dbReference>
<comment type="subcellular location">
    <subcellularLocation>
        <location evidence="1 9">Cell membrane</location>
        <topology evidence="1 9">Multi-pass membrane protein</topology>
    </subcellularLocation>
</comment>
<dbReference type="SUPFAM" id="SSF161098">
    <property type="entry name" value="MetI-like"/>
    <property type="match status" value="1"/>
</dbReference>
<keyword evidence="13" id="KW-1185">Reference proteome</keyword>
<dbReference type="Gene3D" id="1.10.3720.10">
    <property type="entry name" value="MetI-like"/>
    <property type="match status" value="1"/>
</dbReference>
<keyword evidence="3 9" id="KW-0813">Transport</keyword>
<keyword evidence="5 10" id="KW-0500">Molybdenum</keyword>
<accession>A0ABW4LAK9</accession>
<evidence type="ECO:0000256" key="10">
    <source>
        <dbReference type="RuleBase" id="RU365097"/>
    </source>
</evidence>
<dbReference type="PANTHER" id="PTHR30183:SF3">
    <property type="entry name" value="MOLYBDENUM TRANSPORT SYSTEM PERMEASE PROTEIN MODB"/>
    <property type="match status" value="1"/>
</dbReference>
<dbReference type="PROSITE" id="PS50928">
    <property type="entry name" value="ABC_TM1"/>
    <property type="match status" value="1"/>
</dbReference>
<evidence type="ECO:0000256" key="4">
    <source>
        <dbReference type="ARBA" id="ARBA00022475"/>
    </source>
</evidence>
<feature type="domain" description="ABC transmembrane type-1" evidence="11">
    <location>
        <begin position="57"/>
        <end position="263"/>
    </location>
</feature>
<feature type="transmembrane region" description="Helical" evidence="9">
    <location>
        <begin position="189"/>
        <end position="210"/>
    </location>
</feature>
<feature type="transmembrane region" description="Helical" evidence="9">
    <location>
        <begin position="243"/>
        <end position="263"/>
    </location>
</feature>
<protein>
    <recommendedName>
        <fullName evidence="10">Molybdenum transport system permease</fullName>
    </recommendedName>
</protein>
<keyword evidence="8 9" id="KW-0472">Membrane</keyword>
<evidence type="ECO:0000256" key="9">
    <source>
        <dbReference type="RuleBase" id="RU363032"/>
    </source>
</evidence>
<evidence type="ECO:0000256" key="8">
    <source>
        <dbReference type="ARBA" id="ARBA00023136"/>
    </source>
</evidence>
<dbReference type="PANTHER" id="PTHR30183">
    <property type="entry name" value="MOLYBDENUM TRANSPORT SYSTEM PERMEASE PROTEIN MODB"/>
    <property type="match status" value="1"/>
</dbReference>
<evidence type="ECO:0000256" key="7">
    <source>
        <dbReference type="ARBA" id="ARBA00022989"/>
    </source>
</evidence>
<dbReference type="CDD" id="cd06261">
    <property type="entry name" value="TM_PBP2"/>
    <property type="match status" value="1"/>
</dbReference>
<comment type="similarity">
    <text evidence="2 10">Belongs to the binding-protein-dependent transport system permease family. CysTW subfamily.</text>
</comment>